<accession>A0A383CX20</accession>
<organism evidence="1">
    <name type="scientific">marine metagenome</name>
    <dbReference type="NCBI Taxonomy" id="408172"/>
    <lineage>
        <taxon>unclassified sequences</taxon>
        <taxon>metagenomes</taxon>
        <taxon>ecological metagenomes</taxon>
    </lineage>
</organism>
<dbReference type="SUPFAM" id="SSF53067">
    <property type="entry name" value="Actin-like ATPase domain"/>
    <property type="match status" value="1"/>
</dbReference>
<reference evidence="1" key="1">
    <citation type="submission" date="2018-05" db="EMBL/GenBank/DDBJ databases">
        <authorList>
            <person name="Lanie J.A."/>
            <person name="Ng W.-L."/>
            <person name="Kazmierczak K.M."/>
            <person name="Andrzejewski T.M."/>
            <person name="Davidsen T.M."/>
            <person name="Wayne K.J."/>
            <person name="Tettelin H."/>
            <person name="Glass J.I."/>
            <person name="Rusch D."/>
            <person name="Podicherti R."/>
            <person name="Tsui H.-C.T."/>
            <person name="Winkler M.E."/>
        </authorList>
    </citation>
    <scope>NUCLEOTIDE SEQUENCE</scope>
</reference>
<evidence type="ECO:0000313" key="1">
    <source>
        <dbReference type="EMBL" id="SVE36877.1"/>
    </source>
</evidence>
<gene>
    <name evidence="1" type="ORF">METZ01_LOCUS489731</name>
</gene>
<dbReference type="InterPro" id="IPR043129">
    <property type="entry name" value="ATPase_NBD"/>
</dbReference>
<name>A0A383CX20_9ZZZZ</name>
<protein>
    <submittedName>
        <fullName evidence="1">Uncharacterized protein</fullName>
    </submittedName>
</protein>
<dbReference type="AlphaFoldDB" id="A0A383CX20"/>
<proteinExistence type="predicted"/>
<sequence length="78" mass="8496">LEYVGKVNYDEELPQYNTENGVATGNEVGVSESNPLMWIDAVEKVFEKTADSGFPMKYIKSISVSGQQHGLVALDSNG</sequence>
<dbReference type="Gene3D" id="3.30.420.40">
    <property type="match status" value="1"/>
</dbReference>
<feature type="non-terminal residue" evidence="1">
    <location>
        <position position="78"/>
    </location>
</feature>
<dbReference type="EMBL" id="UINC01212512">
    <property type="protein sequence ID" value="SVE36877.1"/>
    <property type="molecule type" value="Genomic_DNA"/>
</dbReference>
<feature type="non-terminal residue" evidence="1">
    <location>
        <position position="1"/>
    </location>
</feature>